<dbReference type="EMBL" id="JARGDH010000002">
    <property type="protein sequence ID" value="KAL0277568.1"/>
    <property type="molecule type" value="Genomic_DNA"/>
</dbReference>
<sequence>MRIRAVPRNSQTNDWTSRTARLLRMAAEPIRIMEYRCFSRRIRHHVTFRPMRGTRTEADWNVLFCNNRSCAAKTIRRQKAGPVRTSLDHQTFRFLIAFWEAVSRPRGARTFGNARVVSDAGRPSSVLGASDPSGIRRRPSRQCHTADIPRYHSSHVIALLGQHDPRVHVTERLRVEPSQTGQSRRLEQGGP</sequence>
<gene>
    <name evidence="1" type="ORF">PYX00_004806</name>
</gene>
<comment type="caution">
    <text evidence="1">The sequence shown here is derived from an EMBL/GenBank/DDBJ whole genome shotgun (WGS) entry which is preliminary data.</text>
</comment>
<accession>A0AAW2I712</accession>
<dbReference type="AlphaFoldDB" id="A0AAW2I712"/>
<name>A0AAW2I712_9NEOP</name>
<organism evidence="1">
    <name type="scientific">Menopon gallinae</name>
    <name type="common">poultry shaft louse</name>
    <dbReference type="NCBI Taxonomy" id="328185"/>
    <lineage>
        <taxon>Eukaryota</taxon>
        <taxon>Metazoa</taxon>
        <taxon>Ecdysozoa</taxon>
        <taxon>Arthropoda</taxon>
        <taxon>Hexapoda</taxon>
        <taxon>Insecta</taxon>
        <taxon>Pterygota</taxon>
        <taxon>Neoptera</taxon>
        <taxon>Paraneoptera</taxon>
        <taxon>Psocodea</taxon>
        <taxon>Troctomorpha</taxon>
        <taxon>Phthiraptera</taxon>
        <taxon>Amblycera</taxon>
        <taxon>Menoponidae</taxon>
        <taxon>Menopon</taxon>
    </lineage>
</organism>
<reference evidence="1" key="1">
    <citation type="journal article" date="2024" name="Gigascience">
        <title>Chromosome-level genome of the poultry shaft louse Menopon gallinae provides insight into the host-switching and adaptive evolution of parasitic lice.</title>
        <authorList>
            <person name="Xu Y."/>
            <person name="Ma L."/>
            <person name="Liu S."/>
            <person name="Liang Y."/>
            <person name="Liu Q."/>
            <person name="He Z."/>
            <person name="Tian L."/>
            <person name="Duan Y."/>
            <person name="Cai W."/>
            <person name="Li H."/>
            <person name="Song F."/>
        </authorList>
    </citation>
    <scope>NUCLEOTIDE SEQUENCE</scope>
    <source>
        <strain evidence="1">Cailab_2023a</strain>
    </source>
</reference>
<protein>
    <submittedName>
        <fullName evidence="1">Uncharacterized protein</fullName>
    </submittedName>
</protein>
<evidence type="ECO:0000313" key="1">
    <source>
        <dbReference type="EMBL" id="KAL0277568.1"/>
    </source>
</evidence>
<proteinExistence type="predicted"/>